<protein>
    <submittedName>
        <fullName evidence="1">Uncharacterized protein</fullName>
    </submittedName>
</protein>
<dbReference type="GeneID" id="63210680"/>
<dbReference type="Proteomes" id="UP000225965">
    <property type="component" value="Segment"/>
</dbReference>
<keyword evidence="2" id="KW-1185">Reference proteome</keyword>
<dbReference type="RefSeq" id="YP_010014023.1">
    <property type="nucleotide sequence ID" value="NC_053515.1"/>
</dbReference>
<organism evidence="1 2">
    <name type="scientific">Mycobacterium phage MrMagoo</name>
    <dbReference type="NCBI Taxonomy" id="1927020"/>
    <lineage>
        <taxon>Viruses</taxon>
        <taxon>Duplodnaviria</taxon>
        <taxon>Heunggongvirae</taxon>
        <taxon>Uroviricota</taxon>
        <taxon>Caudoviricetes</taxon>
        <taxon>Vilmaviridae</taxon>
        <taxon>Mclasvirinae</taxon>
        <taxon>Reyvirus</taxon>
        <taxon>Reyvirus mrmagoo</taxon>
    </lineage>
</organism>
<reference evidence="1 2" key="1">
    <citation type="submission" date="2016-11" db="EMBL/GenBank/DDBJ databases">
        <authorList>
            <person name="Brown T."/>
            <person name="Davidson K."/>
            <person name="Doll Z."/>
            <person name="Jansson R."/>
            <person name="Janyszek T."/>
            <person name="Lwin C."/>
            <person name="Patil S."/>
            <person name="Piper J."/>
            <person name="Rajendiran N."/>
            <person name="Rittenhouse N.L."/>
            <person name="Younker T.P."/>
            <person name="Zhang J."/>
            <person name="Garlena R.A."/>
            <person name="Russell D.A."/>
            <person name="Pope W.H."/>
            <person name="Jacobs-Sera D."/>
            <person name="Hatfull G.F."/>
        </authorList>
    </citation>
    <scope>NUCLEOTIDE SEQUENCE [LARGE SCALE GENOMIC DNA]</scope>
</reference>
<dbReference type="InterPro" id="IPR055852">
    <property type="entry name" value="DUF7429"/>
</dbReference>
<dbReference type="Pfam" id="PF24206">
    <property type="entry name" value="DUF7429"/>
    <property type="match status" value="1"/>
</dbReference>
<sequence>MTLRINVFGVEIVTVVLDLEDLVATTGEAPRLTVLDKGVKKMSNLWVSRMNK</sequence>
<dbReference type="EMBL" id="KY223999">
    <property type="protein sequence ID" value="APQ42220.1"/>
    <property type="molecule type" value="Genomic_DNA"/>
</dbReference>
<gene>
    <name evidence="1" type="primary">138</name>
    <name evidence="1" type="ORF">PBI_MRMAGOO_138</name>
</gene>
<accession>A0A1L6BYP8</accession>
<name>A0A1L6BYP8_9CAUD</name>
<evidence type="ECO:0000313" key="1">
    <source>
        <dbReference type="EMBL" id="APQ42220.1"/>
    </source>
</evidence>
<dbReference type="KEGG" id="vg:63210680"/>
<proteinExistence type="predicted"/>
<evidence type="ECO:0000313" key="2">
    <source>
        <dbReference type="Proteomes" id="UP000225965"/>
    </source>
</evidence>